<accession>A0A1I5YX22</accession>
<comment type="subcellular location">
    <subcellularLocation>
        <location evidence="1">Periplasm</location>
    </subcellularLocation>
</comment>
<dbReference type="STRING" id="93684.SAMN05421853_1073"/>
<feature type="domain" description="Solute-binding protein family 5" evidence="6">
    <location>
        <begin position="63"/>
        <end position="432"/>
    </location>
</feature>
<sequence>MRTSLVIATLGVLAAPASAETFRWAGQTDPNTMDPHAGNSAPVLGFLNNVYEGLVRRDRNMAIEPALATEWEPLEDGAGWRFHLREGVTFHDGADFTADDVIFSYERASSAEADTASWFAGVTEVTAPDEYTVEIRTDAPNPIFPDSIANWMMMDRGWAEANNATRPNIEQGSYATLNTNGTGAYRITEREPALRTVLAPFEEWWGDDRGNVTEGIFTPIENSATGVAALLSGEVDMIEPVPVQDAERIDNAEGVDLQRGVEARVMMYGFSQDKDSLVGGDGVEGNPFQDPLVRQAVAHAINVDAIRQTIMRGSAEPTAQLVSAAMRGYSEGLSERPAYDPERARELLAEAGYEDGFSFLLKCPNDRYINDESVCQATVSMLAQVGLDAQLDAIPVRNYWPELRADEYDMYFLGWSPGTFDAEHPFRFLVHTPQENIGTWNFGGYSNPRVDELIPAIQSEIDESARQEMLDEIAGIVQDEMVYVPLYVQPLLWGTAENIELTQREDNFFILRWVTVN</sequence>
<dbReference type="Pfam" id="PF00496">
    <property type="entry name" value="SBP_bac_5"/>
    <property type="match status" value="1"/>
</dbReference>
<evidence type="ECO:0000313" key="8">
    <source>
        <dbReference type="Proteomes" id="UP000243106"/>
    </source>
</evidence>
<evidence type="ECO:0000256" key="2">
    <source>
        <dbReference type="ARBA" id="ARBA00005695"/>
    </source>
</evidence>
<organism evidence="7 8">
    <name type="scientific">Roseivivax halotolerans</name>
    <dbReference type="NCBI Taxonomy" id="93684"/>
    <lineage>
        <taxon>Bacteria</taxon>
        <taxon>Pseudomonadati</taxon>
        <taxon>Pseudomonadota</taxon>
        <taxon>Alphaproteobacteria</taxon>
        <taxon>Rhodobacterales</taxon>
        <taxon>Roseobacteraceae</taxon>
        <taxon>Roseivivax</taxon>
    </lineage>
</organism>
<evidence type="ECO:0000313" key="7">
    <source>
        <dbReference type="EMBL" id="SFQ48575.1"/>
    </source>
</evidence>
<dbReference type="RefSeq" id="WP_093011839.1">
    <property type="nucleotide sequence ID" value="NZ_FOXV01000007.1"/>
</dbReference>
<evidence type="ECO:0000259" key="6">
    <source>
        <dbReference type="Pfam" id="PF00496"/>
    </source>
</evidence>
<dbReference type="PANTHER" id="PTHR30290">
    <property type="entry name" value="PERIPLASMIC BINDING COMPONENT OF ABC TRANSPORTER"/>
    <property type="match status" value="1"/>
</dbReference>
<dbReference type="Gene3D" id="3.10.105.10">
    <property type="entry name" value="Dipeptide-binding Protein, Domain 3"/>
    <property type="match status" value="1"/>
</dbReference>
<dbReference type="GO" id="GO:0043190">
    <property type="term" value="C:ATP-binding cassette (ABC) transporter complex"/>
    <property type="evidence" value="ECO:0007669"/>
    <property type="project" value="InterPro"/>
</dbReference>
<dbReference type="CDD" id="cd08498">
    <property type="entry name" value="PBP2_NikA_DppA_OppA_like_2"/>
    <property type="match status" value="1"/>
</dbReference>
<dbReference type="GO" id="GO:1904680">
    <property type="term" value="F:peptide transmembrane transporter activity"/>
    <property type="evidence" value="ECO:0007669"/>
    <property type="project" value="TreeGrafter"/>
</dbReference>
<evidence type="ECO:0000256" key="1">
    <source>
        <dbReference type="ARBA" id="ARBA00004418"/>
    </source>
</evidence>
<protein>
    <submittedName>
        <fullName evidence="7">Peptide/nickel transport system substrate-binding protein</fullName>
    </submittedName>
</protein>
<feature type="signal peptide" evidence="5">
    <location>
        <begin position="1"/>
        <end position="19"/>
    </location>
</feature>
<dbReference type="AlphaFoldDB" id="A0A1I5YX22"/>
<dbReference type="PANTHER" id="PTHR30290:SF9">
    <property type="entry name" value="OLIGOPEPTIDE-BINDING PROTEIN APPA"/>
    <property type="match status" value="1"/>
</dbReference>
<dbReference type="InterPro" id="IPR039424">
    <property type="entry name" value="SBP_5"/>
</dbReference>
<dbReference type="Gene3D" id="3.40.190.10">
    <property type="entry name" value="Periplasmic binding protein-like II"/>
    <property type="match status" value="1"/>
</dbReference>
<name>A0A1I5YX22_9RHOB</name>
<dbReference type="GO" id="GO:0015833">
    <property type="term" value="P:peptide transport"/>
    <property type="evidence" value="ECO:0007669"/>
    <property type="project" value="TreeGrafter"/>
</dbReference>
<dbReference type="Proteomes" id="UP000243106">
    <property type="component" value="Unassembled WGS sequence"/>
</dbReference>
<dbReference type="GO" id="GO:0030288">
    <property type="term" value="C:outer membrane-bounded periplasmic space"/>
    <property type="evidence" value="ECO:0007669"/>
    <property type="project" value="UniProtKB-ARBA"/>
</dbReference>
<dbReference type="InterPro" id="IPR000914">
    <property type="entry name" value="SBP_5_dom"/>
</dbReference>
<keyword evidence="8" id="KW-1185">Reference proteome</keyword>
<dbReference type="InterPro" id="IPR030678">
    <property type="entry name" value="Peptide/Ni-bd"/>
</dbReference>
<reference evidence="8" key="1">
    <citation type="submission" date="2016-10" db="EMBL/GenBank/DDBJ databases">
        <authorList>
            <person name="Varghese N."/>
            <person name="Submissions S."/>
        </authorList>
    </citation>
    <scope>NUCLEOTIDE SEQUENCE [LARGE SCALE GENOMIC DNA]</scope>
    <source>
        <strain evidence="8">JCM 10271</strain>
    </source>
</reference>
<comment type="similarity">
    <text evidence="2">Belongs to the bacterial solute-binding protein 5 family.</text>
</comment>
<dbReference type="PIRSF" id="PIRSF002741">
    <property type="entry name" value="MppA"/>
    <property type="match status" value="1"/>
</dbReference>
<dbReference type="Gene3D" id="3.90.76.10">
    <property type="entry name" value="Dipeptide-binding Protein, Domain 1"/>
    <property type="match status" value="1"/>
</dbReference>
<dbReference type="SUPFAM" id="SSF53850">
    <property type="entry name" value="Periplasmic binding protein-like II"/>
    <property type="match status" value="1"/>
</dbReference>
<dbReference type="EMBL" id="FOXV01000007">
    <property type="protein sequence ID" value="SFQ48575.1"/>
    <property type="molecule type" value="Genomic_DNA"/>
</dbReference>
<feature type="chain" id="PRO_5017288611" evidence="5">
    <location>
        <begin position="20"/>
        <end position="517"/>
    </location>
</feature>
<proteinExistence type="inferred from homology"/>
<gene>
    <name evidence="7" type="ORF">SAMN05421853_1073</name>
</gene>
<evidence type="ECO:0000256" key="4">
    <source>
        <dbReference type="ARBA" id="ARBA00022729"/>
    </source>
</evidence>
<keyword evidence="3" id="KW-0813">Transport</keyword>
<evidence type="ECO:0000256" key="5">
    <source>
        <dbReference type="SAM" id="SignalP"/>
    </source>
</evidence>
<keyword evidence="4 5" id="KW-0732">Signal</keyword>
<evidence type="ECO:0000256" key="3">
    <source>
        <dbReference type="ARBA" id="ARBA00022448"/>
    </source>
</evidence>